<dbReference type="Proteomes" id="UP001378960">
    <property type="component" value="Unassembled WGS sequence"/>
</dbReference>
<reference evidence="7 8" key="1">
    <citation type="journal article" date="2023" name="Elife">
        <title>Identification of key yeast species and microbe-microbe interactions impacting larval growth of Drosophila in the wild.</title>
        <authorList>
            <person name="Mure A."/>
            <person name="Sugiura Y."/>
            <person name="Maeda R."/>
            <person name="Honda K."/>
            <person name="Sakurai N."/>
            <person name="Takahashi Y."/>
            <person name="Watada M."/>
            <person name="Katoh T."/>
            <person name="Gotoh A."/>
            <person name="Gotoh Y."/>
            <person name="Taniguchi I."/>
            <person name="Nakamura K."/>
            <person name="Hayashi T."/>
            <person name="Katayama T."/>
            <person name="Uemura T."/>
            <person name="Hattori Y."/>
        </authorList>
    </citation>
    <scope>NUCLEOTIDE SEQUENCE [LARGE SCALE GENOMIC DNA]</scope>
    <source>
        <strain evidence="7 8">PK-24</strain>
    </source>
</reference>
<proteinExistence type="predicted"/>
<feature type="compositionally biased region" description="Polar residues" evidence="5">
    <location>
        <begin position="78"/>
        <end position="89"/>
    </location>
</feature>
<comment type="subcellular location">
    <subcellularLocation>
        <location evidence="1">Nucleus</location>
    </subcellularLocation>
</comment>
<feature type="compositionally biased region" description="Basic and acidic residues" evidence="5">
    <location>
        <begin position="270"/>
        <end position="293"/>
    </location>
</feature>
<evidence type="ECO:0000256" key="1">
    <source>
        <dbReference type="ARBA" id="ARBA00004123"/>
    </source>
</evidence>
<accession>A0AAV5R126</accession>
<protein>
    <recommendedName>
        <fullName evidence="6">Transcription regulator LGE1 helical region domain-containing protein</fullName>
    </recommendedName>
</protein>
<dbReference type="GO" id="GO:0006325">
    <property type="term" value="P:chromatin organization"/>
    <property type="evidence" value="ECO:0007669"/>
    <property type="project" value="UniProtKB-KW"/>
</dbReference>
<dbReference type="AlphaFoldDB" id="A0AAV5R126"/>
<keyword evidence="4" id="KW-0175">Coiled coil</keyword>
<evidence type="ECO:0000256" key="3">
    <source>
        <dbReference type="ARBA" id="ARBA00023242"/>
    </source>
</evidence>
<evidence type="ECO:0000313" key="7">
    <source>
        <dbReference type="EMBL" id="GMM44970.1"/>
    </source>
</evidence>
<organism evidence="7 8">
    <name type="scientific">Pichia kluyveri</name>
    <name type="common">Yeast</name>
    <dbReference type="NCBI Taxonomy" id="36015"/>
    <lineage>
        <taxon>Eukaryota</taxon>
        <taxon>Fungi</taxon>
        <taxon>Dikarya</taxon>
        <taxon>Ascomycota</taxon>
        <taxon>Saccharomycotina</taxon>
        <taxon>Pichiomycetes</taxon>
        <taxon>Pichiales</taxon>
        <taxon>Pichiaceae</taxon>
        <taxon>Pichia</taxon>
    </lineage>
</organism>
<evidence type="ECO:0000256" key="5">
    <source>
        <dbReference type="SAM" id="MobiDB-lite"/>
    </source>
</evidence>
<feature type="coiled-coil region" evidence="4">
    <location>
        <begin position="348"/>
        <end position="375"/>
    </location>
</feature>
<evidence type="ECO:0000256" key="4">
    <source>
        <dbReference type="SAM" id="Coils"/>
    </source>
</evidence>
<dbReference type="Pfam" id="PF11488">
    <property type="entry name" value="Lge1"/>
    <property type="match status" value="1"/>
</dbReference>
<feature type="compositionally biased region" description="Low complexity" evidence="5">
    <location>
        <begin position="245"/>
        <end position="269"/>
    </location>
</feature>
<keyword evidence="2" id="KW-0156">Chromatin regulator</keyword>
<comment type="caution">
    <text evidence="7">The sequence shown here is derived from an EMBL/GenBank/DDBJ whole genome shotgun (WGS) entry which is preliminary data.</text>
</comment>
<evidence type="ECO:0000259" key="6">
    <source>
        <dbReference type="Pfam" id="PF11488"/>
    </source>
</evidence>
<gene>
    <name evidence="7" type="ORF">DAPK24_015450</name>
</gene>
<name>A0AAV5R126_PICKL</name>
<evidence type="ECO:0000313" key="8">
    <source>
        <dbReference type="Proteomes" id="UP001378960"/>
    </source>
</evidence>
<dbReference type="GO" id="GO:0005634">
    <property type="term" value="C:nucleus"/>
    <property type="evidence" value="ECO:0007669"/>
    <property type="project" value="UniProtKB-SubCell"/>
</dbReference>
<feature type="compositionally biased region" description="Low complexity" evidence="5">
    <location>
        <begin position="14"/>
        <end position="37"/>
    </location>
</feature>
<keyword evidence="3" id="KW-0539">Nucleus</keyword>
<feature type="region of interest" description="Disordered" evidence="5">
    <location>
        <begin position="1"/>
        <end position="89"/>
    </location>
</feature>
<dbReference type="InterPro" id="IPR021581">
    <property type="entry name" value="Tscrpt_reg_Lge1"/>
</dbReference>
<feature type="region of interest" description="Disordered" evidence="5">
    <location>
        <begin position="166"/>
        <end position="192"/>
    </location>
</feature>
<feature type="region of interest" description="Disordered" evidence="5">
    <location>
        <begin position="237"/>
        <end position="293"/>
    </location>
</feature>
<sequence length="378" mass="41755">MRGGHLNGKYSPARGGRSFRGNRNSGYYQEPYYSSSPRGGGRAGSYNVSSWPSRGGRGGGTTGGYHSSPVSYPHISSEPPSSAVNNNNLSHINNAGHNISHNNEINTSVESVGINEYNISGAMGENNGSFASNRSESYYNNHNSTTSNHIDNGYGRGGFGSSRFVSRGRGRGRGRGGLWNSSGGLGRESHYYQSGGNANNGYYHNEQNVGNESTISNTSYYGQHIYEGYNGSPNGGGYPNLSLKNNPSTNNTAVPTTNTAEVSNNNTNNIEDKAKIEEEERRRKEDEKVKQERRRQREIEFREKHWVGRIQAKGDIKNSLVKRFDELDEINSNLLDIDSRKFGLEIEINRLARILKAEEDRVRIAEEKLEALDLSLDV</sequence>
<dbReference type="EMBL" id="BTGB01000001">
    <property type="protein sequence ID" value="GMM44970.1"/>
    <property type="molecule type" value="Genomic_DNA"/>
</dbReference>
<evidence type="ECO:0000256" key="2">
    <source>
        <dbReference type="ARBA" id="ARBA00022853"/>
    </source>
</evidence>
<keyword evidence="8" id="KW-1185">Reference proteome</keyword>
<feature type="domain" description="Transcription regulator LGE1 helical region" evidence="6">
    <location>
        <begin position="305"/>
        <end position="372"/>
    </location>
</feature>